<dbReference type="PANTHER" id="PTHR44757:SF2">
    <property type="entry name" value="BIOFILM ARCHITECTURE MAINTENANCE PROTEIN MBAA"/>
    <property type="match status" value="1"/>
</dbReference>
<dbReference type="PANTHER" id="PTHR44757">
    <property type="entry name" value="DIGUANYLATE CYCLASE DGCP"/>
    <property type="match status" value="1"/>
</dbReference>
<keyword evidence="1" id="KW-0175">Coiled coil</keyword>
<dbReference type="CDD" id="cd01948">
    <property type="entry name" value="EAL"/>
    <property type="match status" value="1"/>
</dbReference>
<dbReference type="Pfam" id="PF00563">
    <property type="entry name" value="EAL"/>
    <property type="match status" value="1"/>
</dbReference>
<gene>
    <name evidence="5" type="primary">cph2_10</name>
    <name evidence="5" type="ORF">GHA_02857</name>
</gene>
<dbReference type="Gene3D" id="3.30.70.270">
    <property type="match status" value="1"/>
</dbReference>
<dbReference type="NCBIfam" id="TIGR00229">
    <property type="entry name" value="sensory_box"/>
    <property type="match status" value="1"/>
</dbReference>
<dbReference type="InterPro" id="IPR000014">
    <property type="entry name" value="PAS"/>
</dbReference>
<dbReference type="Gene3D" id="3.30.450.20">
    <property type="entry name" value="PAS domain"/>
    <property type="match status" value="1"/>
</dbReference>
<feature type="domain" description="GGDEF" evidence="4">
    <location>
        <begin position="358"/>
        <end position="535"/>
    </location>
</feature>
<evidence type="ECO:0000259" key="4">
    <source>
        <dbReference type="SMART" id="SM00267"/>
    </source>
</evidence>
<dbReference type="CDD" id="cd01949">
    <property type="entry name" value="GGDEF"/>
    <property type="match status" value="1"/>
</dbReference>
<dbReference type="EMBL" id="CAHPSC010000047">
    <property type="protein sequence ID" value="CAB5702111.1"/>
    <property type="molecule type" value="Genomic_DNA"/>
</dbReference>
<dbReference type="Pfam" id="PF08447">
    <property type="entry name" value="PAS_3"/>
    <property type="match status" value="1"/>
</dbReference>
<dbReference type="NCBIfam" id="TIGR00254">
    <property type="entry name" value="GGDEF"/>
    <property type="match status" value="1"/>
</dbReference>
<accession>A0AA35D8R9</accession>
<dbReference type="InterPro" id="IPR000160">
    <property type="entry name" value="GGDEF_dom"/>
</dbReference>
<dbReference type="Gene3D" id="2.10.70.100">
    <property type="match status" value="1"/>
</dbReference>
<evidence type="ECO:0000313" key="6">
    <source>
        <dbReference type="Proteomes" id="UP000834458"/>
    </source>
</evidence>
<comment type="caution">
    <text evidence="5">The sequence shown here is derived from an EMBL/GenBank/DDBJ whole genome shotgun (WGS) entry which is preliminary data.</text>
</comment>
<dbReference type="InterPro" id="IPR035919">
    <property type="entry name" value="EAL_sf"/>
</dbReference>
<dbReference type="InterPro" id="IPR052155">
    <property type="entry name" value="Biofilm_reg_signaling"/>
</dbReference>
<dbReference type="InterPro" id="IPR035965">
    <property type="entry name" value="PAS-like_dom_sf"/>
</dbReference>
<dbReference type="InterPro" id="IPR043128">
    <property type="entry name" value="Rev_trsase/Diguanyl_cyclase"/>
</dbReference>
<name>A0AA35D8R9_9BURK</name>
<protein>
    <submittedName>
        <fullName evidence="5">Bacteriophytochrome cph2</fullName>
    </submittedName>
</protein>
<dbReference type="Proteomes" id="UP000834458">
    <property type="component" value="Unassembled WGS sequence"/>
</dbReference>
<dbReference type="FunFam" id="3.30.70.270:FF:000001">
    <property type="entry name" value="Diguanylate cyclase domain protein"/>
    <property type="match status" value="1"/>
</dbReference>
<dbReference type="Pfam" id="PF00990">
    <property type="entry name" value="GGDEF"/>
    <property type="match status" value="1"/>
</dbReference>
<organism evidence="5 6">
    <name type="scientific">Comamonas aquatica</name>
    <dbReference type="NCBI Taxonomy" id="225991"/>
    <lineage>
        <taxon>Bacteria</taxon>
        <taxon>Pseudomonadati</taxon>
        <taxon>Pseudomonadota</taxon>
        <taxon>Betaproteobacteria</taxon>
        <taxon>Burkholderiales</taxon>
        <taxon>Comamonadaceae</taxon>
        <taxon>Comamonas</taxon>
    </lineage>
</organism>
<dbReference type="RefSeq" id="WP_234686807.1">
    <property type="nucleotide sequence ID" value="NZ_CAHPRW010000044.1"/>
</dbReference>
<dbReference type="SUPFAM" id="SSF141868">
    <property type="entry name" value="EAL domain-like"/>
    <property type="match status" value="1"/>
</dbReference>
<dbReference type="SUPFAM" id="SSF55785">
    <property type="entry name" value="PYP-like sensor domain (PAS domain)"/>
    <property type="match status" value="1"/>
</dbReference>
<dbReference type="SMART" id="SM00052">
    <property type="entry name" value="EAL"/>
    <property type="match status" value="1"/>
</dbReference>
<evidence type="ECO:0000256" key="1">
    <source>
        <dbReference type="SAM" id="Coils"/>
    </source>
</evidence>
<evidence type="ECO:0000256" key="2">
    <source>
        <dbReference type="SAM" id="Phobius"/>
    </source>
</evidence>
<dbReference type="GO" id="GO:0003824">
    <property type="term" value="F:catalytic activity"/>
    <property type="evidence" value="ECO:0007669"/>
    <property type="project" value="UniProtKB-ARBA"/>
</dbReference>
<dbReference type="SUPFAM" id="SSF55073">
    <property type="entry name" value="Nucleotide cyclase"/>
    <property type="match status" value="1"/>
</dbReference>
<sequence length="804" mass="89734">MAASTDAITIPQGALQAALARELFHRTSTAAPIGLLGIVAVLFPHWQVVDHGRLLLWAALIALPLIGSAVFGRWALKALERGVPARTLINWECLPAGLAGVIWGLMPLIVQTGQLDALFYYRLMLLCITIVFLIPTMAHFVRVWTVFAGSAWAVLLLQVLQQPYVEPMGFSLTLSLAVYWCMTFGMAQVDHRRTWLAMRDTLTIKALSESLAEREQALQERVKEQTAELRRTVESLREREALLSNSQQLAKVGYFVYDPEREVFRTSPQLDDILGLRPDGSRTLEGWRELVHPAHRERVWAQMMTQLRDTQSESEMMYPVQRRTDGAMRWVRSRSQMQRDAQGRLCAWFGNMQDITEQKEAEEKVHQLAFYDPLTQLANRRRLQELLPRALQTCQQDQTHGALMVLDLDNFKVINDTRGHAVGDQLLVEVAQRISANVCGGDTASRLGGDEFVVLAQGLDPDPQAARAQSMAIAEQLRLALSQPYLLNGLQFYCSTSIGVTLLGGEEQDAQTLLSQADLALYRAKAAGRNAIMFFDAWMQAAVAHKAALEEGLRHAIERRELVLHYQPQVDHDGRIAGAEALLRWVTSAGRSVSPAEFIPLAEESELILHIGAWVLDTGCAQLRRWQSAPSTQHLRLAINVSARQLLDPDFPQLVAQTIERHQVRPAGLKLELTENLVMGDLDQVVRRMHQLRQLGLGFSLDDFGTGYSSLSYLRQLPLDQLKIDQSFVRDLKSGTQGATILQAIVNLGTSLELEIIAEGVETLAQRQFLADCGCTLFQGYLFARPLPIEQFPTGPLGLDGVSP</sequence>
<dbReference type="CDD" id="cd00130">
    <property type="entry name" value="PAS"/>
    <property type="match status" value="1"/>
</dbReference>
<dbReference type="SMART" id="SM00267">
    <property type="entry name" value="GGDEF"/>
    <property type="match status" value="1"/>
</dbReference>
<evidence type="ECO:0000259" key="3">
    <source>
        <dbReference type="SMART" id="SM00052"/>
    </source>
</evidence>
<dbReference type="AlphaFoldDB" id="A0AA35D8R9"/>
<keyword evidence="2" id="KW-0812">Transmembrane</keyword>
<reference evidence="5" key="1">
    <citation type="submission" date="2020-05" db="EMBL/GenBank/DDBJ databases">
        <authorList>
            <person name="Delgado-Blas J."/>
        </authorList>
    </citation>
    <scope>NUCLEOTIDE SEQUENCE</scope>
    <source>
        <strain evidence="5">BB1454</strain>
    </source>
</reference>
<feature type="transmembrane region" description="Helical" evidence="2">
    <location>
        <begin position="118"/>
        <end position="136"/>
    </location>
</feature>
<keyword evidence="2" id="KW-1133">Transmembrane helix</keyword>
<feature type="transmembrane region" description="Helical" evidence="2">
    <location>
        <begin position="29"/>
        <end position="48"/>
    </location>
</feature>
<proteinExistence type="predicted"/>
<dbReference type="InterPro" id="IPR001633">
    <property type="entry name" value="EAL_dom"/>
</dbReference>
<evidence type="ECO:0000313" key="5">
    <source>
        <dbReference type="EMBL" id="CAB5702111.1"/>
    </source>
</evidence>
<feature type="transmembrane region" description="Helical" evidence="2">
    <location>
        <begin position="88"/>
        <end position="106"/>
    </location>
</feature>
<feature type="domain" description="EAL" evidence="3">
    <location>
        <begin position="545"/>
        <end position="791"/>
    </location>
</feature>
<feature type="transmembrane region" description="Helical" evidence="2">
    <location>
        <begin position="143"/>
        <end position="161"/>
    </location>
</feature>
<feature type="coiled-coil region" evidence="1">
    <location>
        <begin position="208"/>
        <end position="239"/>
    </location>
</feature>
<dbReference type="InterPro" id="IPR013655">
    <property type="entry name" value="PAS_fold_3"/>
</dbReference>
<dbReference type="Gene3D" id="3.20.20.450">
    <property type="entry name" value="EAL domain"/>
    <property type="match status" value="1"/>
</dbReference>
<keyword evidence="2" id="KW-0472">Membrane</keyword>
<feature type="transmembrane region" description="Helical" evidence="2">
    <location>
        <begin position="54"/>
        <end position="76"/>
    </location>
</feature>
<dbReference type="InterPro" id="IPR029787">
    <property type="entry name" value="Nucleotide_cyclase"/>
</dbReference>